<comment type="caution">
    <text evidence="1">The sequence shown here is derived from an EMBL/GenBank/DDBJ whole genome shotgun (WGS) entry which is preliminary data.</text>
</comment>
<dbReference type="Proteomes" id="UP001444071">
    <property type="component" value="Unassembled WGS sequence"/>
</dbReference>
<proteinExistence type="predicted"/>
<accession>A0ABV0WRR7</accession>
<organism evidence="1 2">
    <name type="scientific">Xenotaenia resolanae</name>
    <dbReference type="NCBI Taxonomy" id="208358"/>
    <lineage>
        <taxon>Eukaryota</taxon>
        <taxon>Metazoa</taxon>
        <taxon>Chordata</taxon>
        <taxon>Craniata</taxon>
        <taxon>Vertebrata</taxon>
        <taxon>Euteleostomi</taxon>
        <taxon>Actinopterygii</taxon>
        <taxon>Neopterygii</taxon>
        <taxon>Teleostei</taxon>
        <taxon>Neoteleostei</taxon>
        <taxon>Acanthomorphata</taxon>
        <taxon>Ovalentaria</taxon>
        <taxon>Atherinomorphae</taxon>
        <taxon>Cyprinodontiformes</taxon>
        <taxon>Goodeidae</taxon>
        <taxon>Xenotaenia</taxon>
    </lineage>
</organism>
<keyword evidence="2" id="KW-1185">Reference proteome</keyword>
<gene>
    <name evidence="1" type="ORF">XENORESO_018482</name>
</gene>
<evidence type="ECO:0000313" key="2">
    <source>
        <dbReference type="Proteomes" id="UP001444071"/>
    </source>
</evidence>
<evidence type="ECO:0000313" key="1">
    <source>
        <dbReference type="EMBL" id="MEQ2272305.1"/>
    </source>
</evidence>
<sequence length="131" mass="14524">MFIYFHCSAEILVPSADTKAVLSGRHCILKQGLDGFKKNKKQITLSRSTHETPAQAGGNTLALLLTMQRQEGKTLFSFTHGYDSHTTETFHYSFNRDTSVIKCVGNGYRSPVSSIETTSMVKNEGSSQIFI</sequence>
<dbReference type="EMBL" id="JAHRIM010066597">
    <property type="protein sequence ID" value="MEQ2272305.1"/>
    <property type="molecule type" value="Genomic_DNA"/>
</dbReference>
<protein>
    <submittedName>
        <fullName evidence="1">Uncharacterized protein</fullName>
    </submittedName>
</protein>
<name>A0ABV0WRR7_9TELE</name>
<reference evidence="1 2" key="1">
    <citation type="submission" date="2021-06" db="EMBL/GenBank/DDBJ databases">
        <authorList>
            <person name="Palmer J.M."/>
        </authorList>
    </citation>
    <scope>NUCLEOTIDE SEQUENCE [LARGE SCALE GENOMIC DNA]</scope>
    <source>
        <strain evidence="1 2">XR_2019</strain>
        <tissue evidence="1">Muscle</tissue>
    </source>
</reference>